<dbReference type="SMART" id="SM00132">
    <property type="entry name" value="LIM"/>
    <property type="match status" value="2"/>
</dbReference>
<feature type="domain" description="C2H2-type" evidence="13">
    <location>
        <begin position="571"/>
        <end position="599"/>
    </location>
</feature>
<keyword evidence="4 11" id="KW-0863">Zinc-finger</keyword>
<evidence type="ECO:0000259" key="13">
    <source>
        <dbReference type="PROSITE" id="PS50157"/>
    </source>
</evidence>
<dbReference type="EMBL" id="WJQU01000001">
    <property type="protein sequence ID" value="KAJ6645542.1"/>
    <property type="molecule type" value="Genomic_DNA"/>
</dbReference>
<dbReference type="AlphaFoldDB" id="A0A9Q0N842"/>
<dbReference type="PANTHER" id="PTHR24379">
    <property type="entry name" value="KRAB AND ZINC FINGER DOMAIN-CONTAINING"/>
    <property type="match status" value="1"/>
</dbReference>
<comment type="subcellular location">
    <subcellularLocation>
        <location evidence="1">Nucleus</location>
    </subcellularLocation>
</comment>
<gene>
    <name evidence="14" type="primary">ZNF678</name>
    <name evidence="14" type="ORF">Bhyg_00748</name>
</gene>
<dbReference type="GO" id="GO:0003677">
    <property type="term" value="F:DNA binding"/>
    <property type="evidence" value="ECO:0007669"/>
    <property type="project" value="UniProtKB-KW"/>
</dbReference>
<protein>
    <submittedName>
        <fullName evidence="14">Zinc finger protein</fullName>
    </submittedName>
</protein>
<dbReference type="InterPro" id="IPR036236">
    <property type="entry name" value="Znf_C2H2_sf"/>
</dbReference>
<evidence type="ECO:0000256" key="8">
    <source>
        <dbReference type="ARBA" id="ARBA00023125"/>
    </source>
</evidence>
<dbReference type="InterPro" id="IPR001781">
    <property type="entry name" value="Znf_LIM"/>
</dbReference>
<feature type="domain" description="C2H2-type" evidence="13">
    <location>
        <begin position="366"/>
        <end position="394"/>
    </location>
</feature>
<feature type="domain" description="C2H2-type" evidence="13">
    <location>
        <begin position="284"/>
        <end position="306"/>
    </location>
</feature>
<sequence>MPSKEVARRGKICIVPVCKAVSADVPDRIFFAVPENKKEIWLRKVGGDITSIKPNKRLFCCENHFDVKKDIVGYDFYKLFGGRIKLEDHAYPFKNLGDIIVPPPKRLPITIEQLPRAKKVPKEEPRDESVDPLSIPDDEKICDDDHDGFACTNSDSDNDTEHIQANSSHVGRSEEIVVIPEVYINDAELEPVNGVDVLSNIKSESDFSPDPFDNVKKEETEFYHADDNADGSTTDSKFNCLKCGSNYTSARSLKRHEQSVHRKKRNQKSLRCKPKVEVDENKTIACTECAERFSTNEELLRHKIVHKKSFDCDVCHKTFQSRFRLKVHYPMHMEVKPYLCEICSRPFARATNLRRHRYTHVTEKKYICDSCGKGFPAKFLLRLHMTKAHTEAATVMCSQCSRIFSSTTHLKVHVNVYHSAVNPYKCEVCKLQFNQPSALLRHRKRFHDPNSSFHCQECPKKFTQQFELERHMKTHPIKRSIIRCEDCGITLCRADRLKAHRLKLHNPEYPFQCVTCRQTFQTEILLTQHVTRLHAPEYEYVYKCLLCPKKFNQEAALKRHVKLHTDMKKSVRCELCETILGRVERLKAHMRALHNPNYPFKCDTCRQTFKEQKLLDSHIVQAHKQTILCEYCNKAFGKRDGLRRHLRRIHSEFLSDQMN</sequence>
<dbReference type="SUPFAM" id="SSF57716">
    <property type="entry name" value="Glucocorticoid receptor-like (DNA-binding domain)"/>
    <property type="match status" value="1"/>
</dbReference>
<dbReference type="Gene3D" id="3.30.160.60">
    <property type="entry name" value="Classic Zinc Finger"/>
    <property type="match status" value="10"/>
</dbReference>
<keyword evidence="2" id="KW-0479">Metal-binding</keyword>
<evidence type="ECO:0000256" key="3">
    <source>
        <dbReference type="ARBA" id="ARBA00022737"/>
    </source>
</evidence>
<dbReference type="Pfam" id="PF16622">
    <property type="entry name" value="zf-C2H2_11"/>
    <property type="match status" value="1"/>
</dbReference>
<feature type="domain" description="C2H2-type" evidence="13">
    <location>
        <begin position="542"/>
        <end position="569"/>
    </location>
</feature>
<evidence type="ECO:0000256" key="7">
    <source>
        <dbReference type="ARBA" id="ARBA00023038"/>
    </source>
</evidence>
<dbReference type="PROSITE" id="PS50157">
    <property type="entry name" value="ZINC_FINGER_C2H2_2"/>
    <property type="match status" value="14"/>
</dbReference>
<keyword evidence="7" id="KW-0440">LIM domain</keyword>
<dbReference type="GO" id="GO:0008270">
    <property type="term" value="F:zinc ion binding"/>
    <property type="evidence" value="ECO:0007669"/>
    <property type="project" value="UniProtKB-KW"/>
</dbReference>
<dbReference type="GO" id="GO:0005634">
    <property type="term" value="C:nucleus"/>
    <property type="evidence" value="ECO:0007669"/>
    <property type="project" value="UniProtKB-SubCell"/>
</dbReference>
<keyword evidence="10" id="KW-0539">Nucleus</keyword>
<dbReference type="Pfam" id="PF00096">
    <property type="entry name" value="zf-C2H2"/>
    <property type="match status" value="5"/>
</dbReference>
<feature type="compositionally biased region" description="Basic and acidic residues" evidence="12">
    <location>
        <begin position="120"/>
        <end position="129"/>
    </location>
</feature>
<evidence type="ECO:0000256" key="5">
    <source>
        <dbReference type="ARBA" id="ARBA00022833"/>
    </source>
</evidence>
<keyword evidence="9" id="KW-0804">Transcription</keyword>
<evidence type="ECO:0000256" key="11">
    <source>
        <dbReference type="PROSITE-ProRule" id="PRU00042"/>
    </source>
</evidence>
<keyword evidence="3" id="KW-0677">Repeat</keyword>
<evidence type="ECO:0000256" key="10">
    <source>
        <dbReference type="ARBA" id="ARBA00023242"/>
    </source>
</evidence>
<feature type="domain" description="C2H2-type" evidence="13">
    <location>
        <begin position="482"/>
        <end position="510"/>
    </location>
</feature>
<feature type="domain" description="C2H2-type" evidence="13">
    <location>
        <begin position="238"/>
        <end position="266"/>
    </location>
</feature>
<evidence type="ECO:0000313" key="15">
    <source>
        <dbReference type="Proteomes" id="UP001151699"/>
    </source>
</evidence>
<evidence type="ECO:0000256" key="2">
    <source>
        <dbReference type="ARBA" id="ARBA00022723"/>
    </source>
</evidence>
<dbReference type="Proteomes" id="UP001151699">
    <property type="component" value="Chromosome A"/>
</dbReference>
<dbReference type="SMART" id="SM00980">
    <property type="entry name" value="THAP"/>
    <property type="match status" value="1"/>
</dbReference>
<accession>A0A9Q0N842</accession>
<dbReference type="PANTHER" id="PTHR24379:SF121">
    <property type="entry name" value="C2H2-TYPE DOMAIN-CONTAINING PROTEIN"/>
    <property type="match status" value="1"/>
</dbReference>
<feature type="domain" description="C2H2-type" evidence="13">
    <location>
        <begin position="310"/>
        <end position="337"/>
    </location>
</feature>
<dbReference type="InterPro" id="IPR006612">
    <property type="entry name" value="THAP_Znf"/>
</dbReference>
<evidence type="ECO:0000256" key="4">
    <source>
        <dbReference type="ARBA" id="ARBA00022771"/>
    </source>
</evidence>
<keyword evidence="15" id="KW-1185">Reference proteome</keyword>
<feature type="domain" description="C2H2-type" evidence="13">
    <location>
        <begin position="511"/>
        <end position="539"/>
    </location>
</feature>
<keyword evidence="5" id="KW-0862">Zinc</keyword>
<evidence type="ECO:0000313" key="14">
    <source>
        <dbReference type="EMBL" id="KAJ6645542.1"/>
    </source>
</evidence>
<reference evidence="14" key="1">
    <citation type="submission" date="2022-07" db="EMBL/GenBank/DDBJ databases">
        <authorList>
            <person name="Trinca V."/>
            <person name="Uliana J.V.C."/>
            <person name="Torres T.T."/>
            <person name="Ward R.J."/>
            <person name="Monesi N."/>
        </authorList>
    </citation>
    <scope>NUCLEOTIDE SEQUENCE</scope>
    <source>
        <strain evidence="14">HSMRA1968</strain>
        <tissue evidence="14">Whole embryos</tissue>
    </source>
</reference>
<feature type="domain" description="C2H2-type" evidence="13">
    <location>
        <begin position="627"/>
        <end position="651"/>
    </location>
</feature>
<evidence type="ECO:0000256" key="9">
    <source>
        <dbReference type="ARBA" id="ARBA00023163"/>
    </source>
</evidence>
<comment type="caution">
    <text evidence="14">The sequence shown here is derived from an EMBL/GenBank/DDBJ whole genome shotgun (WGS) entry which is preliminary data.</text>
</comment>
<dbReference type="Pfam" id="PF12874">
    <property type="entry name" value="zf-met"/>
    <property type="match status" value="1"/>
</dbReference>
<dbReference type="PROSITE" id="PS00028">
    <property type="entry name" value="ZINC_FINGER_C2H2_1"/>
    <property type="match status" value="14"/>
</dbReference>
<dbReference type="InterPro" id="IPR041697">
    <property type="entry name" value="Znf-C2H2_11"/>
</dbReference>
<keyword evidence="6" id="KW-0805">Transcription regulation</keyword>
<organism evidence="14 15">
    <name type="scientific">Pseudolycoriella hygida</name>
    <dbReference type="NCBI Taxonomy" id="35572"/>
    <lineage>
        <taxon>Eukaryota</taxon>
        <taxon>Metazoa</taxon>
        <taxon>Ecdysozoa</taxon>
        <taxon>Arthropoda</taxon>
        <taxon>Hexapoda</taxon>
        <taxon>Insecta</taxon>
        <taxon>Pterygota</taxon>
        <taxon>Neoptera</taxon>
        <taxon>Endopterygota</taxon>
        <taxon>Diptera</taxon>
        <taxon>Nematocera</taxon>
        <taxon>Sciaroidea</taxon>
        <taxon>Sciaridae</taxon>
        <taxon>Pseudolycoriella</taxon>
    </lineage>
</organism>
<name>A0A9Q0N842_9DIPT</name>
<feature type="domain" description="C2H2-type" evidence="13">
    <location>
        <begin position="424"/>
        <end position="452"/>
    </location>
</feature>
<dbReference type="OrthoDB" id="6077919at2759"/>
<dbReference type="InterPro" id="IPR013087">
    <property type="entry name" value="Znf_C2H2_type"/>
</dbReference>
<feature type="domain" description="C2H2-type" evidence="13">
    <location>
        <begin position="338"/>
        <end position="365"/>
    </location>
</feature>
<dbReference type="SMART" id="SM00355">
    <property type="entry name" value="ZnF_C2H2"/>
    <property type="match status" value="14"/>
</dbReference>
<evidence type="ECO:0000256" key="6">
    <source>
        <dbReference type="ARBA" id="ARBA00023015"/>
    </source>
</evidence>
<feature type="region of interest" description="Disordered" evidence="12">
    <location>
        <begin position="117"/>
        <end position="137"/>
    </location>
</feature>
<evidence type="ECO:0000256" key="12">
    <source>
        <dbReference type="SAM" id="MobiDB-lite"/>
    </source>
</evidence>
<feature type="domain" description="C2H2-type" evidence="13">
    <location>
        <begin position="453"/>
        <end position="480"/>
    </location>
</feature>
<proteinExistence type="predicted"/>
<feature type="domain" description="C2H2-type" evidence="13">
    <location>
        <begin position="600"/>
        <end position="623"/>
    </location>
</feature>
<feature type="domain" description="C2H2-type" evidence="13">
    <location>
        <begin position="395"/>
        <end position="423"/>
    </location>
</feature>
<keyword evidence="8" id="KW-0238">DNA-binding</keyword>
<evidence type="ECO:0000256" key="1">
    <source>
        <dbReference type="ARBA" id="ARBA00004123"/>
    </source>
</evidence>
<dbReference type="SUPFAM" id="SSF57667">
    <property type="entry name" value="beta-beta-alpha zinc fingers"/>
    <property type="match status" value="7"/>
</dbReference>